<reference evidence="8 10" key="1">
    <citation type="submission" date="2015-05" db="EMBL/GenBank/DDBJ databases">
        <title>Genome assembly of Archangium gephyra DSM 2261.</title>
        <authorList>
            <person name="Sharma G."/>
            <person name="Subramanian S."/>
        </authorList>
    </citation>
    <scope>NUCLEOTIDE SEQUENCE [LARGE SCALE GENOMIC DNA]</scope>
    <source>
        <strain evidence="8 10">DSM 2261</strain>
    </source>
</reference>
<evidence type="ECO:0000256" key="4">
    <source>
        <dbReference type="ARBA" id="ARBA00022840"/>
    </source>
</evidence>
<keyword evidence="1" id="KW-0808">Transferase</keyword>
<name>A0AAC8TIS5_9BACT</name>
<accession>A0AAC8TIS5</accession>
<evidence type="ECO:0000313" key="11">
    <source>
        <dbReference type="Proteomes" id="UP000256345"/>
    </source>
</evidence>
<keyword evidence="8" id="KW-0723">Serine/threonine-protein kinase</keyword>
<evidence type="ECO:0000259" key="7">
    <source>
        <dbReference type="PROSITE" id="PS50011"/>
    </source>
</evidence>
<evidence type="ECO:0000256" key="1">
    <source>
        <dbReference type="ARBA" id="ARBA00022679"/>
    </source>
</evidence>
<evidence type="ECO:0000313" key="8">
    <source>
        <dbReference type="EMBL" id="AKJ07632.1"/>
    </source>
</evidence>
<dbReference type="Pfam" id="PF00069">
    <property type="entry name" value="Pkinase"/>
    <property type="match status" value="1"/>
</dbReference>
<keyword evidence="6" id="KW-0472">Membrane</keyword>
<feature type="transmembrane region" description="Helical" evidence="6">
    <location>
        <begin position="176"/>
        <end position="199"/>
    </location>
</feature>
<feature type="transmembrane region" description="Helical" evidence="6">
    <location>
        <begin position="111"/>
        <end position="132"/>
    </location>
</feature>
<feature type="binding site" evidence="5">
    <location>
        <position position="249"/>
    </location>
    <ligand>
        <name>ATP</name>
        <dbReference type="ChEBI" id="CHEBI:30616"/>
    </ligand>
</feature>
<dbReference type="GO" id="GO:0005524">
    <property type="term" value="F:ATP binding"/>
    <property type="evidence" value="ECO:0007669"/>
    <property type="project" value="UniProtKB-UniRule"/>
</dbReference>
<dbReference type="PROSITE" id="PS00107">
    <property type="entry name" value="PROTEIN_KINASE_ATP"/>
    <property type="match status" value="1"/>
</dbReference>
<dbReference type="Gene3D" id="1.10.510.10">
    <property type="entry name" value="Transferase(Phosphotransferase) domain 1"/>
    <property type="match status" value="1"/>
</dbReference>
<keyword evidence="6" id="KW-1133">Transmembrane helix</keyword>
<dbReference type="SUPFAM" id="SSF56112">
    <property type="entry name" value="Protein kinase-like (PK-like)"/>
    <property type="match status" value="1"/>
</dbReference>
<evidence type="ECO:0000313" key="9">
    <source>
        <dbReference type="EMBL" id="REG29387.1"/>
    </source>
</evidence>
<evidence type="ECO:0000256" key="6">
    <source>
        <dbReference type="SAM" id="Phobius"/>
    </source>
</evidence>
<dbReference type="CDD" id="cd14014">
    <property type="entry name" value="STKc_PknB_like"/>
    <property type="match status" value="1"/>
</dbReference>
<keyword evidence="11" id="KW-1185">Reference proteome</keyword>
<dbReference type="AlphaFoldDB" id="A0AAC8TIS5"/>
<gene>
    <name evidence="8" type="ORF">AA314_09258</name>
    <name evidence="9" type="ORF">ATI61_10783</name>
</gene>
<dbReference type="PANTHER" id="PTHR43289">
    <property type="entry name" value="MITOGEN-ACTIVATED PROTEIN KINASE KINASE KINASE 20-RELATED"/>
    <property type="match status" value="1"/>
</dbReference>
<dbReference type="EMBL" id="QUMU01000007">
    <property type="protein sequence ID" value="REG29387.1"/>
    <property type="molecule type" value="Genomic_DNA"/>
</dbReference>
<dbReference type="RefSeq" id="WP_047860600.1">
    <property type="nucleotide sequence ID" value="NZ_CP011509.1"/>
</dbReference>
<feature type="domain" description="Protein kinase" evidence="7">
    <location>
        <begin position="217"/>
        <end position="487"/>
    </location>
</feature>
<dbReference type="Proteomes" id="UP000035579">
    <property type="component" value="Chromosome"/>
</dbReference>
<dbReference type="Gene3D" id="3.30.200.20">
    <property type="entry name" value="Phosphorylase Kinase, domain 1"/>
    <property type="match status" value="1"/>
</dbReference>
<dbReference type="InterPro" id="IPR000719">
    <property type="entry name" value="Prot_kinase_dom"/>
</dbReference>
<keyword evidence="4 5" id="KW-0067">ATP-binding</keyword>
<feature type="transmembrane region" description="Helical" evidence="6">
    <location>
        <begin position="139"/>
        <end position="156"/>
    </location>
</feature>
<keyword evidence="6" id="KW-0812">Transmembrane</keyword>
<organism evidence="8 10">
    <name type="scientific">Archangium gephyra</name>
    <dbReference type="NCBI Taxonomy" id="48"/>
    <lineage>
        <taxon>Bacteria</taxon>
        <taxon>Pseudomonadati</taxon>
        <taxon>Myxococcota</taxon>
        <taxon>Myxococcia</taxon>
        <taxon>Myxococcales</taxon>
        <taxon>Cystobacterineae</taxon>
        <taxon>Archangiaceae</taxon>
        <taxon>Archangium</taxon>
    </lineage>
</organism>
<dbReference type="KEGG" id="age:AA314_09258"/>
<dbReference type="GO" id="GO:0004674">
    <property type="term" value="F:protein serine/threonine kinase activity"/>
    <property type="evidence" value="ECO:0007669"/>
    <property type="project" value="UniProtKB-KW"/>
</dbReference>
<protein>
    <submittedName>
        <fullName evidence="8">Serine/threonine protein kinase PrkC, regulator of stationary phase</fullName>
    </submittedName>
    <submittedName>
        <fullName evidence="9">Serine/threonine-protein kinase</fullName>
    </submittedName>
</protein>
<dbReference type="Proteomes" id="UP000256345">
    <property type="component" value="Unassembled WGS sequence"/>
</dbReference>
<evidence type="ECO:0000256" key="5">
    <source>
        <dbReference type="PROSITE-ProRule" id="PRU10141"/>
    </source>
</evidence>
<keyword evidence="2 5" id="KW-0547">Nucleotide-binding</keyword>
<keyword evidence="3 8" id="KW-0418">Kinase</keyword>
<dbReference type="EMBL" id="CP011509">
    <property type="protein sequence ID" value="AKJ07632.1"/>
    <property type="molecule type" value="Genomic_DNA"/>
</dbReference>
<evidence type="ECO:0000313" key="10">
    <source>
        <dbReference type="Proteomes" id="UP000035579"/>
    </source>
</evidence>
<evidence type="ECO:0000256" key="3">
    <source>
        <dbReference type="ARBA" id="ARBA00022777"/>
    </source>
</evidence>
<proteinExistence type="predicted"/>
<sequence>MEAAAPRASHSARLLQEYLDQDVVPREMSIARFMRGMTLLSCTAAVLLGGVIGWRLALGIAGLTGGLSLYYTFMLRELRRGGFHPAMQWVDSAITVSIPAAVFVMDVYSHGAVYALTTPPLVAWGALIVVCALRAGKKLAYAAAALVALEYMALYLLVAQPRLPPESLSTLTFPMVLLRCVFLFCYGPLAATLASVIVGKAEDALRAIREKDVMGKYFLHERLGVGGMAEVFRATYSPEGGFEKQVAIKRILPAYADNEEFLGLFRREAELGSLLIHPNIVQVLDLGRHQGTVFLAMEFVDGMPLSALLRRVSWKRLPPAAVAYIGVEVASALTYMHGRTGPKGEPLGLVHRDLNPPNVLLSRIGEVKVSDFGIARAANQIALTQAQTVRGKAGYMAPEQAYGKPLDGRADLFALGLTLHEALTGQRVLQGENEAELMVASTRQELLPPSHSVPGISPMLDAIIMGLLQHDPEQRTPSGEALQHQLLLLTGAEAPYPHGRQQLVEAMREATTLTSAPVQPLQLTPDMALTERADAISLPPRATGR</sequence>
<evidence type="ECO:0000256" key="2">
    <source>
        <dbReference type="ARBA" id="ARBA00022741"/>
    </source>
</evidence>
<dbReference type="PROSITE" id="PS50011">
    <property type="entry name" value="PROTEIN_KINASE_DOM"/>
    <property type="match status" value="1"/>
</dbReference>
<dbReference type="PANTHER" id="PTHR43289:SF6">
    <property type="entry name" value="SERINE_THREONINE-PROTEIN KINASE NEKL-3"/>
    <property type="match status" value="1"/>
</dbReference>
<reference evidence="9 11" key="2">
    <citation type="submission" date="2018-08" db="EMBL/GenBank/DDBJ databases">
        <title>Genomic Encyclopedia of Archaeal and Bacterial Type Strains, Phase II (KMG-II): from individual species to whole genera.</title>
        <authorList>
            <person name="Goeker M."/>
        </authorList>
    </citation>
    <scope>NUCLEOTIDE SEQUENCE [LARGE SCALE GENOMIC DNA]</scope>
    <source>
        <strain evidence="9 11">DSM 2261</strain>
    </source>
</reference>
<dbReference type="InterPro" id="IPR011009">
    <property type="entry name" value="Kinase-like_dom_sf"/>
</dbReference>
<dbReference type="InterPro" id="IPR017441">
    <property type="entry name" value="Protein_kinase_ATP_BS"/>
</dbReference>
<feature type="transmembrane region" description="Helical" evidence="6">
    <location>
        <begin position="33"/>
        <end position="50"/>
    </location>
</feature>